<protein>
    <recommendedName>
        <fullName evidence="1">N-acetyltransferase domain-containing protein</fullName>
    </recommendedName>
</protein>
<dbReference type="GO" id="GO:0016747">
    <property type="term" value="F:acyltransferase activity, transferring groups other than amino-acyl groups"/>
    <property type="evidence" value="ECO:0007669"/>
    <property type="project" value="InterPro"/>
</dbReference>
<proteinExistence type="predicted"/>
<dbReference type="SUPFAM" id="SSF51735">
    <property type="entry name" value="NAD(P)-binding Rossmann-fold domains"/>
    <property type="match status" value="1"/>
</dbReference>
<dbReference type="Proteomes" id="UP000779574">
    <property type="component" value="Unassembled WGS sequence"/>
</dbReference>
<dbReference type="OrthoDB" id="1731983at2759"/>
<sequence length="595" mass="67245">MTSELFTIHSDGIYHGLPVFPENLEGLTAIVTGANGISGTYMLRVLCKNHKRWKKIYALSRSAPYLELPSHVEHVSMDLLSEPSEIARQLEEKSIKADYVFFFAYLQPKPKEGGSIWSAADELVKVNKALLANFLEGLAQASTIPKRILLQQGAKYYGMHLGPVSIPSEETDARVTLEPNFYYNQEDYLTEFCARHGCGWNITRPSFIPGAAPNAAMNLAYPLAVYALVQKHLGKPLIFPGDLTCWDTVHVMSSAWLNCYLAEWAVLTESAENQHFNATDDSPFTWGKFWPRFAVHFDMPWEGPDVNPDAKFHEITSANTPRGWGPPGLVRFKFTLTEWAKKPEVTAAWKEIASHAKLNSDDLGDVERIFGFTDAAILNSWGTVYSNTKLRKHGFYGFVDSTESLFNVFDEFVELKMLLAFPSYSFSTGVDSIMTSNHSVHQRWKRGTYSISTDPSLLDLNAINDVFDADWMYWTIRLPLPELRQAISNSACFGLYEDGNSTQIGFARVVTDEVTFGYITDVYVLPEYRGTGLGGWLLDCVDTYLDRLPYLRWAMLRTSQETSRKAYEKRLSMMVLDNKENGPWMMGKKGQANRA</sequence>
<comment type="caution">
    <text evidence="2">The sequence shown here is derived from an EMBL/GenBank/DDBJ whole genome shotgun (WGS) entry which is preliminary data.</text>
</comment>
<reference evidence="2" key="2">
    <citation type="submission" date="2021-08" db="EMBL/GenBank/DDBJ databases">
        <authorList>
            <person name="Gostincar C."/>
            <person name="Sun X."/>
            <person name="Song Z."/>
            <person name="Gunde-Cimerman N."/>
        </authorList>
    </citation>
    <scope>NUCLEOTIDE SEQUENCE</scope>
    <source>
        <strain evidence="2">EXF-9911</strain>
    </source>
</reference>
<dbReference type="PROSITE" id="PS51186">
    <property type="entry name" value="GNAT"/>
    <property type="match status" value="1"/>
</dbReference>
<dbReference type="PANTHER" id="PTHR32487:SF29">
    <property type="entry name" value="NAD-DEPENDENT EPIMERASE_DEHYDRATASE DOMAIN-CONTAINING PROTEIN"/>
    <property type="match status" value="1"/>
</dbReference>
<name>A0A9P8EK05_AURME</name>
<dbReference type="InterPro" id="IPR016181">
    <property type="entry name" value="Acyl_CoA_acyltransferase"/>
</dbReference>
<dbReference type="Gene3D" id="3.40.50.720">
    <property type="entry name" value="NAD(P)-binding Rossmann-like Domain"/>
    <property type="match status" value="1"/>
</dbReference>
<organism evidence="2 3">
    <name type="scientific">Aureobasidium melanogenum</name>
    <name type="common">Aureobasidium pullulans var. melanogenum</name>
    <dbReference type="NCBI Taxonomy" id="46634"/>
    <lineage>
        <taxon>Eukaryota</taxon>
        <taxon>Fungi</taxon>
        <taxon>Dikarya</taxon>
        <taxon>Ascomycota</taxon>
        <taxon>Pezizomycotina</taxon>
        <taxon>Dothideomycetes</taxon>
        <taxon>Dothideomycetidae</taxon>
        <taxon>Dothideales</taxon>
        <taxon>Saccotheciaceae</taxon>
        <taxon>Aureobasidium</taxon>
    </lineage>
</organism>
<dbReference type="CDD" id="cd04301">
    <property type="entry name" value="NAT_SF"/>
    <property type="match status" value="1"/>
</dbReference>
<dbReference type="InterPro" id="IPR055222">
    <property type="entry name" value="PRISE-like_Rossmann-fold"/>
</dbReference>
<dbReference type="Pfam" id="PF00583">
    <property type="entry name" value="Acetyltransf_1"/>
    <property type="match status" value="1"/>
</dbReference>
<dbReference type="CDD" id="cd08948">
    <property type="entry name" value="5beta-POR_like_SDR_a"/>
    <property type="match status" value="1"/>
</dbReference>
<reference evidence="2" key="1">
    <citation type="journal article" date="2021" name="J Fungi (Basel)">
        <title>Virulence traits and population genomics of the black yeast Aureobasidium melanogenum.</title>
        <authorList>
            <person name="Cernosa A."/>
            <person name="Sun X."/>
            <person name="Gostincar C."/>
            <person name="Fang C."/>
            <person name="Gunde-Cimerman N."/>
            <person name="Song Z."/>
        </authorList>
    </citation>
    <scope>NUCLEOTIDE SEQUENCE</scope>
    <source>
        <strain evidence="2">EXF-9911</strain>
    </source>
</reference>
<dbReference type="Pfam" id="PF22917">
    <property type="entry name" value="PRISE"/>
    <property type="match status" value="1"/>
</dbReference>
<dbReference type="EMBL" id="JAHFXF010000232">
    <property type="protein sequence ID" value="KAG9692376.1"/>
    <property type="molecule type" value="Genomic_DNA"/>
</dbReference>
<gene>
    <name evidence="2" type="ORF">KCU76_g6749</name>
</gene>
<feature type="non-terminal residue" evidence="2">
    <location>
        <position position="595"/>
    </location>
</feature>
<dbReference type="Gene3D" id="3.40.630.30">
    <property type="match status" value="1"/>
</dbReference>
<dbReference type="SUPFAM" id="SSF55729">
    <property type="entry name" value="Acyl-CoA N-acyltransferases (Nat)"/>
    <property type="match status" value="1"/>
</dbReference>
<accession>A0A9P8EK05</accession>
<dbReference type="InterPro" id="IPR036291">
    <property type="entry name" value="NAD(P)-bd_dom_sf"/>
</dbReference>
<dbReference type="InterPro" id="IPR000182">
    <property type="entry name" value="GNAT_dom"/>
</dbReference>
<evidence type="ECO:0000313" key="2">
    <source>
        <dbReference type="EMBL" id="KAG9692376.1"/>
    </source>
</evidence>
<evidence type="ECO:0000259" key="1">
    <source>
        <dbReference type="PROSITE" id="PS51186"/>
    </source>
</evidence>
<evidence type="ECO:0000313" key="3">
    <source>
        <dbReference type="Proteomes" id="UP000779574"/>
    </source>
</evidence>
<feature type="domain" description="N-acetyltransferase" evidence="1">
    <location>
        <begin position="449"/>
        <end position="595"/>
    </location>
</feature>
<dbReference type="AlphaFoldDB" id="A0A9P8EK05"/>
<dbReference type="PANTHER" id="PTHR32487">
    <property type="entry name" value="3-OXO-DELTA(4,5)-STEROID 5-BETA-REDUCTASE"/>
    <property type="match status" value="1"/>
</dbReference>